<dbReference type="FunFam" id="3.20.20.10:FF:000012">
    <property type="entry name" value="Carboxynorspermidine/carboxyspermidine decarboxylase"/>
    <property type="match status" value="1"/>
</dbReference>
<dbReference type="EC" id="4.1.1.96" evidence="2"/>
<dbReference type="SUPFAM" id="SSF50621">
    <property type="entry name" value="Alanine racemase C-terminal domain-like"/>
    <property type="match status" value="1"/>
</dbReference>
<dbReference type="GO" id="GO:0008836">
    <property type="term" value="F:diaminopimelate decarboxylase activity"/>
    <property type="evidence" value="ECO:0007669"/>
    <property type="project" value="TreeGrafter"/>
</dbReference>
<dbReference type="SUPFAM" id="SSF51419">
    <property type="entry name" value="PLP-binding barrel"/>
    <property type="match status" value="1"/>
</dbReference>
<dbReference type="AlphaFoldDB" id="A0A1T4YMH8"/>
<comment type="cofactor">
    <cofactor evidence="1">
        <name>pyridoxal 5'-phosphate</name>
        <dbReference type="ChEBI" id="CHEBI:597326"/>
    </cofactor>
</comment>
<proteinExistence type="inferred from homology"/>
<evidence type="ECO:0000256" key="3">
    <source>
        <dbReference type="ARBA" id="ARBA00013633"/>
    </source>
</evidence>
<dbReference type="GO" id="GO:0045312">
    <property type="term" value="P:nor-spermidine biosynthetic process"/>
    <property type="evidence" value="ECO:0007669"/>
    <property type="project" value="InterPro"/>
</dbReference>
<dbReference type="CDD" id="cd06829">
    <property type="entry name" value="PLPDE_III_CANSDC"/>
    <property type="match status" value="1"/>
</dbReference>
<dbReference type="PIRSF" id="PIRSF038941">
    <property type="entry name" value="NspC"/>
    <property type="match status" value="1"/>
</dbReference>
<dbReference type="RefSeq" id="WP_078814912.1">
    <property type="nucleotide sequence ID" value="NZ_FUYE01000014.1"/>
</dbReference>
<accession>A0A1T4YMH8</accession>
<evidence type="ECO:0000313" key="13">
    <source>
        <dbReference type="EMBL" id="SKB03037.1"/>
    </source>
</evidence>
<dbReference type="Gene3D" id="2.40.37.10">
    <property type="entry name" value="Lyase, Ornithine Decarboxylase, Chain A, domain 1"/>
    <property type="match status" value="1"/>
</dbReference>
<dbReference type="OrthoDB" id="9804410at2"/>
<evidence type="ECO:0000256" key="6">
    <source>
        <dbReference type="ARBA" id="ARBA00023066"/>
    </source>
</evidence>
<evidence type="ECO:0000256" key="5">
    <source>
        <dbReference type="ARBA" id="ARBA00022898"/>
    </source>
</evidence>
<dbReference type="Gene3D" id="3.20.20.10">
    <property type="entry name" value="Alanine racemase"/>
    <property type="match status" value="1"/>
</dbReference>
<evidence type="ECO:0000256" key="2">
    <source>
        <dbReference type="ARBA" id="ARBA00012259"/>
    </source>
</evidence>
<dbReference type="Pfam" id="PF00278">
    <property type="entry name" value="Orn_DAP_Arg_deC"/>
    <property type="match status" value="1"/>
</dbReference>
<evidence type="ECO:0000256" key="7">
    <source>
        <dbReference type="ARBA" id="ARBA00023239"/>
    </source>
</evidence>
<dbReference type="GO" id="GO:0008295">
    <property type="term" value="P:spermidine biosynthetic process"/>
    <property type="evidence" value="ECO:0007669"/>
    <property type="project" value="UniProtKB-KW"/>
</dbReference>
<dbReference type="GO" id="GO:0009089">
    <property type="term" value="P:lysine biosynthetic process via diaminopimelate"/>
    <property type="evidence" value="ECO:0007669"/>
    <property type="project" value="TreeGrafter"/>
</dbReference>
<keyword evidence="7" id="KW-0456">Lyase</keyword>
<dbReference type="InterPro" id="IPR022643">
    <property type="entry name" value="De-COase2_C"/>
</dbReference>
<dbReference type="EMBL" id="FUYE01000014">
    <property type="protein sequence ID" value="SKB03037.1"/>
    <property type="molecule type" value="Genomic_DNA"/>
</dbReference>
<dbReference type="InterPro" id="IPR005730">
    <property type="entry name" value="Nsp_de-COase"/>
</dbReference>
<name>A0A1T4YMH8_9BACT</name>
<evidence type="ECO:0000259" key="12">
    <source>
        <dbReference type="Pfam" id="PF00278"/>
    </source>
</evidence>
<evidence type="ECO:0000256" key="1">
    <source>
        <dbReference type="ARBA" id="ARBA00001933"/>
    </source>
</evidence>
<keyword evidence="5" id="KW-0663">Pyridoxal phosphate</keyword>
<keyword evidence="14" id="KW-1185">Reference proteome</keyword>
<sequence length="396" mass="44326">MAPTPPHVFEQPAPAFDVSTIETPAYVVDLGLLKKNLEKLADVQARSGARILLALKGFSMFSTFDLVRQYLYGCCASGIHEALLGHEEFRKELHVYAPAFKEAEMKELIPIAHHLSFNSPAQWQRFRPMLEAARAAGQHVPSPGIRVNPEHSEVEWSLYDPCSPSCRLGTRSVDVEDQDLSGLEGLHFHALCEQDSDVLERTLAAVEKRFPKLLAQVQWVNMGGGHHITRQGYDVERLVRVIRSFKERWGKEVYLEPGEAVALNTGYLIAEVQDIVPTDIPTAILDTSATAHMPDTLEMPYRPHIIGTDLPGVLPHTYRLGGLTCLAGDVINEYSFPEPLKLGQKLVFTDMAHYTMVKTSTFNGVPHPDIDLYDPATGEVRVVRRFGYEDFKRKLS</sequence>
<comment type="catalytic activity">
    <reaction evidence="9">
        <text>carboxyspermidine + H(+) = spermidine + CO2</text>
        <dbReference type="Rhea" id="RHEA:34095"/>
        <dbReference type="ChEBI" id="CHEBI:15378"/>
        <dbReference type="ChEBI" id="CHEBI:16526"/>
        <dbReference type="ChEBI" id="CHEBI:57834"/>
        <dbReference type="ChEBI" id="CHEBI:65072"/>
        <dbReference type="EC" id="4.1.1.96"/>
    </reaction>
</comment>
<dbReference type="Proteomes" id="UP000190774">
    <property type="component" value="Unassembled WGS sequence"/>
</dbReference>
<comment type="catalytic activity">
    <reaction evidence="10">
        <text>carboxynorspermidine + H(+) = norspermidine + CO2</text>
        <dbReference type="Rhea" id="RHEA:34099"/>
        <dbReference type="ChEBI" id="CHEBI:15378"/>
        <dbReference type="ChEBI" id="CHEBI:16526"/>
        <dbReference type="ChEBI" id="CHEBI:57920"/>
        <dbReference type="ChEBI" id="CHEBI:65070"/>
        <dbReference type="EC" id="4.1.1.96"/>
    </reaction>
</comment>
<evidence type="ECO:0000256" key="9">
    <source>
        <dbReference type="ARBA" id="ARBA00047351"/>
    </source>
</evidence>
<dbReference type="InterPro" id="IPR009006">
    <property type="entry name" value="Ala_racemase/Decarboxylase_C"/>
</dbReference>
<comment type="similarity">
    <text evidence="8">Belongs to the Orn/Lys/Arg decarboxylase class-II family. NspC subfamily.</text>
</comment>
<dbReference type="InterPro" id="IPR029066">
    <property type="entry name" value="PLP-binding_barrel"/>
</dbReference>
<keyword evidence="4" id="KW-0210">Decarboxylase</keyword>
<dbReference type="PANTHER" id="PTHR43727">
    <property type="entry name" value="DIAMINOPIMELATE DECARBOXYLASE"/>
    <property type="match status" value="1"/>
</dbReference>
<evidence type="ECO:0000256" key="10">
    <source>
        <dbReference type="ARBA" id="ARBA00047389"/>
    </source>
</evidence>
<feature type="binding site" evidence="11">
    <location>
        <position position="295"/>
    </location>
    <ligand>
        <name>substrate</name>
    </ligand>
</feature>
<evidence type="ECO:0000256" key="8">
    <source>
        <dbReference type="ARBA" id="ARBA00025802"/>
    </source>
</evidence>
<evidence type="ECO:0000256" key="11">
    <source>
        <dbReference type="PIRSR" id="PIRSR038941-1"/>
    </source>
</evidence>
<organism evidence="13 14">
    <name type="scientific">Prosthecobacter debontii</name>
    <dbReference type="NCBI Taxonomy" id="48467"/>
    <lineage>
        <taxon>Bacteria</taxon>
        <taxon>Pseudomonadati</taxon>
        <taxon>Verrucomicrobiota</taxon>
        <taxon>Verrucomicrobiia</taxon>
        <taxon>Verrucomicrobiales</taxon>
        <taxon>Verrucomicrobiaceae</taxon>
        <taxon>Prosthecobacter</taxon>
    </lineage>
</organism>
<dbReference type="STRING" id="48467.SAMN02745166_03748"/>
<evidence type="ECO:0000313" key="14">
    <source>
        <dbReference type="Proteomes" id="UP000190774"/>
    </source>
</evidence>
<gene>
    <name evidence="13" type="ORF">SAMN02745166_03748</name>
</gene>
<feature type="domain" description="Orn/DAP/Arg decarboxylase 2 C-terminal" evidence="12">
    <location>
        <begin position="27"/>
        <end position="351"/>
    </location>
</feature>
<evidence type="ECO:0000256" key="4">
    <source>
        <dbReference type="ARBA" id="ARBA00022793"/>
    </source>
</evidence>
<dbReference type="PANTHER" id="PTHR43727:SF1">
    <property type="entry name" value="CARBOXYNORSPERMIDINE_CARBOXYSPERMIDINE DECARBOXYLASE"/>
    <property type="match status" value="1"/>
</dbReference>
<reference evidence="14" key="1">
    <citation type="submission" date="2017-02" db="EMBL/GenBank/DDBJ databases">
        <authorList>
            <person name="Varghese N."/>
            <person name="Submissions S."/>
        </authorList>
    </citation>
    <scope>NUCLEOTIDE SEQUENCE [LARGE SCALE GENOMIC DNA]</scope>
    <source>
        <strain evidence="14">ATCC 700200</strain>
    </source>
</reference>
<dbReference type="NCBIfam" id="TIGR01047">
    <property type="entry name" value="nspC"/>
    <property type="match status" value="1"/>
</dbReference>
<keyword evidence="6" id="KW-0745">Spermidine biosynthesis</keyword>
<feature type="binding site" evidence="11">
    <location>
        <position position="259"/>
    </location>
    <ligand>
        <name>substrate</name>
    </ligand>
</feature>
<protein>
    <recommendedName>
        <fullName evidence="3">Carboxynorspermidine/carboxyspermidine decarboxylase</fullName>
        <ecNumber evidence="2">4.1.1.96</ecNumber>
    </recommendedName>
</protein>